<dbReference type="VEuPathDB" id="FungiDB:H257_14640"/>
<evidence type="ECO:0000259" key="2">
    <source>
        <dbReference type="Pfam" id="PF03184"/>
    </source>
</evidence>
<sequence>MPPIRNKRVKFTVTQKLEIVKDHLRHGTSVYALAKRHGVQGNQVLRWVQSHEKPKAAVRRSPRAAAINPGRPVAKLAVEESLLEYFNYLRDSDVAISTKMLGQKMTGELTEIKNDFLAAVCDRLIPVGAMEVVHWDHVVNMDETPVYFEPKINTTIARKRSKTVSARVCSSHNPRITVALTVTVTGKQLPRFVVFKGVPGARIKSGLGVILPDGVFATCQASAWMDERTTKLWADKVWNGFEQPLASSSLLLDDYKCHKQSSFCNKLADVDTDLEIIPGTYYYIYYVVIDLLLYYCMYVLLRSGFSCVLQPLDVGINKPFNDNVRHQYMMWASKNMPGNLVVPTPSRRFTAMDFTVHETIEDL</sequence>
<reference evidence="3 4" key="1">
    <citation type="submission" date="2019-06" db="EMBL/GenBank/DDBJ databases">
        <title>Genomics analysis of Aphanomyces spp. identifies a new class of oomycete effector associated with host adaptation.</title>
        <authorList>
            <person name="Gaulin E."/>
        </authorList>
    </citation>
    <scope>NUCLEOTIDE SEQUENCE [LARGE SCALE GENOMIC DNA]</scope>
    <source>
        <strain evidence="3 4">E</strain>
    </source>
</reference>
<dbReference type="GO" id="GO:0004803">
    <property type="term" value="F:transposase activity"/>
    <property type="evidence" value="ECO:0007669"/>
    <property type="project" value="InterPro"/>
</dbReference>
<accession>A0A6A4Z562</accession>
<evidence type="ECO:0000256" key="1">
    <source>
        <dbReference type="SAM" id="Phobius"/>
    </source>
</evidence>
<dbReference type="Proteomes" id="UP000469452">
    <property type="component" value="Unassembled WGS sequence"/>
</dbReference>
<protein>
    <recommendedName>
        <fullName evidence="2">DDE-1 domain-containing protein</fullName>
    </recommendedName>
</protein>
<dbReference type="InterPro" id="IPR010921">
    <property type="entry name" value="Trp_repressor/repl_initiator"/>
</dbReference>
<dbReference type="EMBL" id="VJMI01019748">
    <property type="protein sequence ID" value="KAF0706534.1"/>
    <property type="molecule type" value="Genomic_DNA"/>
</dbReference>
<organism evidence="3 4">
    <name type="scientific">Aphanomyces astaci</name>
    <name type="common">Crayfish plague agent</name>
    <dbReference type="NCBI Taxonomy" id="112090"/>
    <lineage>
        <taxon>Eukaryota</taxon>
        <taxon>Sar</taxon>
        <taxon>Stramenopiles</taxon>
        <taxon>Oomycota</taxon>
        <taxon>Saprolegniomycetes</taxon>
        <taxon>Saprolegniales</taxon>
        <taxon>Verrucalvaceae</taxon>
        <taxon>Aphanomyces</taxon>
    </lineage>
</organism>
<comment type="caution">
    <text evidence="3">The sequence shown here is derived from an EMBL/GenBank/DDBJ whole genome shotgun (WGS) entry which is preliminary data.</text>
</comment>
<dbReference type="AlphaFoldDB" id="A0A6A4Z562"/>
<gene>
    <name evidence="3" type="ORF">AaE_014059</name>
</gene>
<feature type="domain" description="DDE-1" evidence="2">
    <location>
        <begin position="175"/>
        <end position="280"/>
    </location>
</feature>
<keyword evidence="1" id="KW-0472">Membrane</keyword>
<dbReference type="InterPro" id="IPR002514">
    <property type="entry name" value="Transposase_8"/>
</dbReference>
<name>A0A6A4Z562_APHAT</name>
<keyword evidence="1" id="KW-0812">Transmembrane</keyword>
<proteinExistence type="predicted"/>
<dbReference type="InterPro" id="IPR004875">
    <property type="entry name" value="DDE_SF_endonuclease_dom"/>
</dbReference>
<dbReference type="SUPFAM" id="SSF48295">
    <property type="entry name" value="TrpR-like"/>
    <property type="match status" value="1"/>
</dbReference>
<keyword evidence="1" id="KW-1133">Transmembrane helix</keyword>
<feature type="transmembrane region" description="Helical" evidence="1">
    <location>
        <begin position="282"/>
        <end position="301"/>
    </location>
</feature>
<dbReference type="Pfam" id="PF01527">
    <property type="entry name" value="HTH_Tnp_1"/>
    <property type="match status" value="1"/>
</dbReference>
<dbReference type="Pfam" id="PF03184">
    <property type="entry name" value="DDE_1"/>
    <property type="match status" value="1"/>
</dbReference>
<evidence type="ECO:0000313" key="4">
    <source>
        <dbReference type="Proteomes" id="UP000469452"/>
    </source>
</evidence>
<evidence type="ECO:0000313" key="3">
    <source>
        <dbReference type="EMBL" id="KAF0706534.1"/>
    </source>
</evidence>
<dbReference type="GO" id="GO:0006313">
    <property type="term" value="P:DNA transposition"/>
    <property type="evidence" value="ECO:0007669"/>
    <property type="project" value="InterPro"/>
</dbReference>
<dbReference type="GO" id="GO:0043565">
    <property type="term" value="F:sequence-specific DNA binding"/>
    <property type="evidence" value="ECO:0007669"/>
    <property type="project" value="InterPro"/>
</dbReference>